<dbReference type="Gene3D" id="3.60.130.10">
    <property type="entry name" value="Clavaminate synthase-like"/>
    <property type="match status" value="1"/>
</dbReference>
<protein>
    <submittedName>
        <fullName evidence="4">Protein CsiD</fullName>
    </submittedName>
</protein>
<sequence>MNQVKTLTYEVKAHPDHERLRQIQLDPSMLQQFFTEISDINVERLEYVPFERFYVAEKLKEIAGDSLQQTLRQIIHDRSTGGFTIGVQGLTENADDYIRFATAVTHLIGIPNFDSMSGKYYARFTVKHTDNSDTYLRQAYRILELHTDGTFVDEPTDWLIMMKFIEQNAIGGESRLLHLDDWEDFSKFRSHPLASHQFKYSYADRGTKNTKDVVYHSTFYEQNNATCMRYNHQATHPQNIEQAMYLKQLQISMENSPATLPVSLPVGQLVMLNNHFWLHGREAFEKHPELFRELMRQRGFFARI</sequence>
<organism evidence="4 5">
    <name type="scientific">Ammoniphilus resinae</name>
    <dbReference type="NCBI Taxonomy" id="861532"/>
    <lineage>
        <taxon>Bacteria</taxon>
        <taxon>Bacillati</taxon>
        <taxon>Bacillota</taxon>
        <taxon>Bacilli</taxon>
        <taxon>Bacillales</taxon>
        <taxon>Paenibacillaceae</taxon>
        <taxon>Aneurinibacillus group</taxon>
        <taxon>Ammoniphilus</taxon>
    </lineage>
</organism>
<evidence type="ECO:0000256" key="1">
    <source>
        <dbReference type="ARBA" id="ARBA00022723"/>
    </source>
</evidence>
<evidence type="ECO:0000313" key="4">
    <source>
        <dbReference type="EMBL" id="MBP1933907.1"/>
    </source>
</evidence>
<dbReference type="NCBIfam" id="NF002814">
    <property type="entry name" value="PRK02963.1"/>
    <property type="match status" value="1"/>
</dbReference>
<dbReference type="InterPro" id="IPR015038">
    <property type="entry name" value="GlaH"/>
</dbReference>
<proteinExistence type="predicted"/>
<keyword evidence="1" id="KW-0479">Metal-binding</keyword>
<dbReference type="RefSeq" id="WP_209811921.1">
    <property type="nucleotide sequence ID" value="NZ_JAGGKT010000014.1"/>
</dbReference>
<keyword evidence="5" id="KW-1185">Reference proteome</keyword>
<keyword evidence="3" id="KW-0408">Iron</keyword>
<reference evidence="4 5" key="1">
    <citation type="submission" date="2021-03" db="EMBL/GenBank/DDBJ databases">
        <title>Genomic Encyclopedia of Type Strains, Phase IV (KMG-IV): sequencing the most valuable type-strain genomes for metagenomic binning, comparative biology and taxonomic classification.</title>
        <authorList>
            <person name="Goeker M."/>
        </authorList>
    </citation>
    <scope>NUCLEOTIDE SEQUENCE [LARGE SCALE GENOMIC DNA]</scope>
    <source>
        <strain evidence="4 5">DSM 24738</strain>
    </source>
</reference>
<comment type="caution">
    <text evidence="4">The sequence shown here is derived from an EMBL/GenBank/DDBJ whole genome shotgun (WGS) entry which is preliminary data.</text>
</comment>
<evidence type="ECO:0000313" key="5">
    <source>
        <dbReference type="Proteomes" id="UP001519343"/>
    </source>
</evidence>
<dbReference type="Proteomes" id="UP001519343">
    <property type="component" value="Unassembled WGS sequence"/>
</dbReference>
<dbReference type="InterPro" id="IPR042098">
    <property type="entry name" value="TauD-like_sf"/>
</dbReference>
<evidence type="ECO:0000256" key="3">
    <source>
        <dbReference type="ARBA" id="ARBA00023004"/>
    </source>
</evidence>
<evidence type="ECO:0000256" key="2">
    <source>
        <dbReference type="ARBA" id="ARBA00023002"/>
    </source>
</evidence>
<dbReference type="Pfam" id="PF08943">
    <property type="entry name" value="CsiD"/>
    <property type="match status" value="1"/>
</dbReference>
<dbReference type="SUPFAM" id="SSF51197">
    <property type="entry name" value="Clavaminate synthase-like"/>
    <property type="match status" value="1"/>
</dbReference>
<accession>A0ABS4GV29</accession>
<dbReference type="EMBL" id="JAGGKT010000014">
    <property type="protein sequence ID" value="MBP1933907.1"/>
    <property type="molecule type" value="Genomic_DNA"/>
</dbReference>
<name>A0ABS4GV29_9BACL</name>
<keyword evidence="2" id="KW-0560">Oxidoreductase</keyword>
<gene>
    <name evidence="4" type="ORF">J2Z37_003924</name>
</gene>